<organism evidence="2 3">
    <name type="scientific">Ancylostoma ceylanicum</name>
    <dbReference type="NCBI Taxonomy" id="53326"/>
    <lineage>
        <taxon>Eukaryota</taxon>
        <taxon>Metazoa</taxon>
        <taxon>Ecdysozoa</taxon>
        <taxon>Nematoda</taxon>
        <taxon>Chromadorea</taxon>
        <taxon>Rhabditida</taxon>
        <taxon>Rhabditina</taxon>
        <taxon>Rhabditomorpha</taxon>
        <taxon>Strongyloidea</taxon>
        <taxon>Ancylostomatidae</taxon>
        <taxon>Ancylostomatinae</taxon>
        <taxon>Ancylostoma</taxon>
    </lineage>
</organism>
<dbReference type="Proteomes" id="UP000024635">
    <property type="component" value="Unassembled WGS sequence"/>
</dbReference>
<proteinExistence type="predicted"/>
<evidence type="ECO:0000256" key="1">
    <source>
        <dbReference type="SAM" id="Phobius"/>
    </source>
</evidence>
<feature type="transmembrane region" description="Helical" evidence="1">
    <location>
        <begin position="83"/>
        <end position="100"/>
    </location>
</feature>
<evidence type="ECO:0000313" key="2">
    <source>
        <dbReference type="EMBL" id="EYC19883.1"/>
    </source>
</evidence>
<dbReference type="AlphaFoldDB" id="A0A016UZI2"/>
<sequence>MKPTIIITPSYHSLYVSQSYGLKLDDVDAVLKALVKGVAGRSVQYLEVNLCTAGSLGECVCDFVCIHGWAQYWQGDYLDRSDLHAFIYVLLYVLYFLVILL</sequence>
<reference evidence="3" key="1">
    <citation type="journal article" date="2015" name="Nat. Genet.">
        <title>The genome and transcriptome of the zoonotic hookworm Ancylostoma ceylanicum identify infection-specific gene families.</title>
        <authorList>
            <person name="Schwarz E.M."/>
            <person name="Hu Y."/>
            <person name="Antoshechkin I."/>
            <person name="Miller M.M."/>
            <person name="Sternberg P.W."/>
            <person name="Aroian R.V."/>
        </authorList>
    </citation>
    <scope>NUCLEOTIDE SEQUENCE</scope>
    <source>
        <strain evidence="3">HY135</strain>
    </source>
</reference>
<dbReference type="EMBL" id="JARK01001359">
    <property type="protein sequence ID" value="EYC19883.1"/>
    <property type="molecule type" value="Genomic_DNA"/>
</dbReference>
<keyword evidence="1" id="KW-0812">Transmembrane</keyword>
<keyword evidence="1" id="KW-0472">Membrane</keyword>
<accession>A0A016UZI2</accession>
<comment type="caution">
    <text evidence="2">The sequence shown here is derived from an EMBL/GenBank/DDBJ whole genome shotgun (WGS) entry which is preliminary data.</text>
</comment>
<evidence type="ECO:0000313" key="3">
    <source>
        <dbReference type="Proteomes" id="UP000024635"/>
    </source>
</evidence>
<gene>
    <name evidence="2" type="primary">Acey_s0023.g766</name>
    <name evidence="2" type="ORF">Y032_0023g766</name>
</gene>
<protein>
    <submittedName>
        <fullName evidence="2">Uncharacterized protein</fullName>
    </submittedName>
</protein>
<keyword evidence="3" id="KW-1185">Reference proteome</keyword>
<keyword evidence="1" id="KW-1133">Transmembrane helix</keyword>
<name>A0A016UZI2_9BILA</name>